<evidence type="ECO:0000256" key="1">
    <source>
        <dbReference type="SAM" id="MobiDB-lite"/>
    </source>
</evidence>
<keyword evidence="3" id="KW-1185">Reference proteome</keyword>
<accession>A0AAV2CYF3</accession>
<protein>
    <submittedName>
        <fullName evidence="2">Uncharacterized protein</fullName>
    </submittedName>
</protein>
<feature type="region of interest" description="Disordered" evidence="1">
    <location>
        <begin position="1"/>
        <end position="44"/>
    </location>
</feature>
<sequence length="99" mass="10364">MLGCTGVKEEEFGPGETGLDGPVSKVPLETELDDTGSRTGEVFSSPTEVELGTIVEIGLEPGELGSWGDALKTRRGIGNGRFGSKKKKFSGGTVTDIDF</sequence>
<organism evidence="2 3">
    <name type="scientific">Linum trigynum</name>
    <dbReference type="NCBI Taxonomy" id="586398"/>
    <lineage>
        <taxon>Eukaryota</taxon>
        <taxon>Viridiplantae</taxon>
        <taxon>Streptophyta</taxon>
        <taxon>Embryophyta</taxon>
        <taxon>Tracheophyta</taxon>
        <taxon>Spermatophyta</taxon>
        <taxon>Magnoliopsida</taxon>
        <taxon>eudicotyledons</taxon>
        <taxon>Gunneridae</taxon>
        <taxon>Pentapetalae</taxon>
        <taxon>rosids</taxon>
        <taxon>fabids</taxon>
        <taxon>Malpighiales</taxon>
        <taxon>Linaceae</taxon>
        <taxon>Linum</taxon>
    </lineage>
</organism>
<dbReference type="AlphaFoldDB" id="A0AAV2CYF3"/>
<evidence type="ECO:0000313" key="3">
    <source>
        <dbReference type="Proteomes" id="UP001497516"/>
    </source>
</evidence>
<dbReference type="Proteomes" id="UP001497516">
    <property type="component" value="Chromosome 10"/>
</dbReference>
<feature type="region of interest" description="Disordered" evidence="1">
    <location>
        <begin position="75"/>
        <end position="99"/>
    </location>
</feature>
<evidence type="ECO:0000313" key="2">
    <source>
        <dbReference type="EMBL" id="CAL1361136.1"/>
    </source>
</evidence>
<proteinExistence type="predicted"/>
<gene>
    <name evidence="2" type="ORF">LTRI10_LOCUS8527</name>
</gene>
<dbReference type="EMBL" id="OZ034814">
    <property type="protein sequence ID" value="CAL1361136.1"/>
    <property type="molecule type" value="Genomic_DNA"/>
</dbReference>
<reference evidence="2 3" key="1">
    <citation type="submission" date="2024-04" db="EMBL/GenBank/DDBJ databases">
        <authorList>
            <person name="Fracassetti M."/>
        </authorList>
    </citation>
    <scope>NUCLEOTIDE SEQUENCE [LARGE SCALE GENOMIC DNA]</scope>
</reference>
<name>A0AAV2CYF3_9ROSI</name>